<feature type="chain" id="PRO_5046360204" description="Extracellular solute-binding protein" evidence="2">
    <location>
        <begin position="24"/>
        <end position="588"/>
    </location>
</feature>
<sequence>MFKKKKRVASLALLLSAVMLMLAACSGNGGKNSTASEAKTEAPAASGPSASASGGTQELSRDPITLKLYCFGCPQEGIQNTPVDQAIKEKFNVTFDVISGDEQKLQALIAGGELPDVISLTGGVANMADTLIQGGQVVPLDDLIDQYGPNVKKHGELAINVMKKLYSNGTDKVYFLPQNQQKSYDLISRGGFVGFFTRWDLYKEIGAPEMSTEDDYLNVLKQIQDKHPKTAKGKKVYAFSAWTDWGAWPYQISYPFMHGYTNVADQLMNRETGELEDMYTDPNGVFWKGIQFFNKAFRMGLFDPEGFLQKNDQYTAKAENGQLLVTAANWFGGKALMNAAGTELAKHIALPSPFPVISGVYPDDAPLGYGIANAKAITKNNKYPERTMELIDYFSSPEGNRLLWGGIQGRGWDVVDGKRVLLKNDITNDPDYQVKEGIAKYANNFGAFAANYPDDDGKPSTPGIEVDESFLDEAEKDFAAYYGEGLKYPGQVYDKLIKEGRLKSPTKFWLAQSMVKYSSDTAQQAASKAAEYFMANVAKYIMAKDDAAFESEKTKAIEALNKLGMDKAYEELHQSFAEAQKLAEGLTQ</sequence>
<dbReference type="Gene3D" id="3.40.190.10">
    <property type="entry name" value="Periplasmic binding protein-like II"/>
    <property type="match status" value="2"/>
</dbReference>
<proteinExistence type="predicted"/>
<keyword evidence="4" id="KW-1185">Reference proteome</keyword>
<dbReference type="SUPFAM" id="SSF53850">
    <property type="entry name" value="Periplasmic binding protein-like II"/>
    <property type="match status" value="1"/>
</dbReference>
<comment type="caution">
    <text evidence="3">The sequence shown here is derived from an EMBL/GenBank/DDBJ whole genome shotgun (WGS) entry which is preliminary data.</text>
</comment>
<dbReference type="InterPro" id="IPR050490">
    <property type="entry name" value="Bact_solute-bd_prot1"/>
</dbReference>
<dbReference type="PANTHER" id="PTHR43649:SF17">
    <property type="entry name" value="ABC TRANSPORTER SOLUTE BINDING PROTEIN-SUGAR TRANSPORT"/>
    <property type="match status" value="1"/>
</dbReference>
<feature type="compositionally biased region" description="Low complexity" evidence="1">
    <location>
        <begin position="42"/>
        <end position="55"/>
    </location>
</feature>
<dbReference type="PROSITE" id="PS51257">
    <property type="entry name" value="PROKAR_LIPOPROTEIN"/>
    <property type="match status" value="1"/>
</dbReference>
<organism evidence="3 4">
    <name type="scientific">Cohnella soli</name>
    <dbReference type="NCBI Taxonomy" id="425005"/>
    <lineage>
        <taxon>Bacteria</taxon>
        <taxon>Bacillati</taxon>
        <taxon>Bacillota</taxon>
        <taxon>Bacilli</taxon>
        <taxon>Bacillales</taxon>
        <taxon>Paenibacillaceae</taxon>
        <taxon>Cohnella</taxon>
    </lineage>
</organism>
<feature type="region of interest" description="Disordered" evidence="1">
    <location>
        <begin position="32"/>
        <end position="58"/>
    </location>
</feature>
<keyword evidence="2" id="KW-0732">Signal</keyword>
<accession>A0ABW0HP85</accession>
<name>A0ABW0HP85_9BACL</name>
<dbReference type="EMBL" id="JBHSMI010000005">
    <property type="protein sequence ID" value="MFC5401667.1"/>
    <property type="molecule type" value="Genomic_DNA"/>
</dbReference>
<evidence type="ECO:0000313" key="4">
    <source>
        <dbReference type="Proteomes" id="UP001596113"/>
    </source>
</evidence>
<reference evidence="4" key="1">
    <citation type="journal article" date="2019" name="Int. J. Syst. Evol. Microbiol.">
        <title>The Global Catalogue of Microorganisms (GCM) 10K type strain sequencing project: providing services to taxonomists for standard genome sequencing and annotation.</title>
        <authorList>
            <consortium name="The Broad Institute Genomics Platform"/>
            <consortium name="The Broad Institute Genome Sequencing Center for Infectious Disease"/>
            <person name="Wu L."/>
            <person name="Ma J."/>
        </authorList>
    </citation>
    <scope>NUCLEOTIDE SEQUENCE [LARGE SCALE GENOMIC DNA]</scope>
    <source>
        <strain evidence="4">CGMCC 1.18575</strain>
    </source>
</reference>
<evidence type="ECO:0008006" key="5">
    <source>
        <dbReference type="Google" id="ProtNLM"/>
    </source>
</evidence>
<feature type="signal peptide" evidence="2">
    <location>
        <begin position="1"/>
        <end position="23"/>
    </location>
</feature>
<protein>
    <recommendedName>
        <fullName evidence="5">Extracellular solute-binding protein</fullName>
    </recommendedName>
</protein>
<dbReference type="PANTHER" id="PTHR43649">
    <property type="entry name" value="ARABINOSE-BINDING PROTEIN-RELATED"/>
    <property type="match status" value="1"/>
</dbReference>
<evidence type="ECO:0000313" key="3">
    <source>
        <dbReference type="EMBL" id="MFC5401667.1"/>
    </source>
</evidence>
<evidence type="ECO:0000256" key="1">
    <source>
        <dbReference type="SAM" id="MobiDB-lite"/>
    </source>
</evidence>
<dbReference type="RefSeq" id="WP_378129446.1">
    <property type="nucleotide sequence ID" value="NZ_JBHSMI010000005.1"/>
</dbReference>
<gene>
    <name evidence="3" type="ORF">ACFPOF_02885</name>
</gene>
<dbReference type="Proteomes" id="UP001596113">
    <property type="component" value="Unassembled WGS sequence"/>
</dbReference>
<evidence type="ECO:0000256" key="2">
    <source>
        <dbReference type="SAM" id="SignalP"/>
    </source>
</evidence>